<feature type="active site" description="Nucleophile" evidence="9">
    <location>
        <position position="37"/>
    </location>
</feature>
<comment type="catalytic activity">
    <reaction evidence="1 9">
        <text>Endohydrolysis of (1-&gt;4)-beta-D-glucosidic linkages in cellulose, lichenin and cereal beta-D-glucans.</text>
        <dbReference type="EC" id="3.2.1.4"/>
    </reaction>
</comment>
<evidence type="ECO:0000256" key="10">
    <source>
        <dbReference type="SAM" id="SignalP"/>
    </source>
</evidence>
<evidence type="ECO:0000256" key="9">
    <source>
        <dbReference type="PROSITE-ProRule" id="PRU10069"/>
    </source>
</evidence>
<dbReference type="PANTHER" id="PTHR39730">
    <property type="entry name" value="ENDOGLUCANASE 1"/>
    <property type="match status" value="1"/>
</dbReference>
<evidence type="ECO:0000256" key="2">
    <source>
        <dbReference type="ARBA" id="ARBA00007793"/>
    </source>
</evidence>
<reference evidence="12 13" key="1">
    <citation type="journal article" date="2012" name="PLoS Pathog.">
        <title>Diverse lifestyles and strategies of plant pathogenesis encoded in the genomes of eighteen Dothideomycetes fungi.</title>
        <authorList>
            <person name="Ohm R.A."/>
            <person name="Feau N."/>
            <person name="Henrissat B."/>
            <person name="Schoch C.L."/>
            <person name="Horwitz B.A."/>
            <person name="Barry K.W."/>
            <person name="Condon B.J."/>
            <person name="Copeland A.C."/>
            <person name="Dhillon B."/>
            <person name="Glaser F."/>
            <person name="Hesse C.N."/>
            <person name="Kosti I."/>
            <person name="LaButti K."/>
            <person name="Lindquist E.A."/>
            <person name="Lucas S."/>
            <person name="Salamov A.A."/>
            <person name="Bradshaw R.E."/>
            <person name="Ciuffetti L."/>
            <person name="Hamelin R.C."/>
            <person name="Kema G.H.J."/>
            <person name="Lawrence C."/>
            <person name="Scott J.A."/>
            <person name="Spatafora J.W."/>
            <person name="Turgeon B.G."/>
            <person name="de Wit P.J.G.M."/>
            <person name="Zhong S."/>
            <person name="Goodwin S.B."/>
            <person name="Grigoriev I.V."/>
        </authorList>
    </citation>
    <scope>NUCLEOTIDE SEQUENCE [LARGE SCALE GENOMIC DNA]</scope>
    <source>
        <strain evidence="13">28A</strain>
    </source>
</reference>
<evidence type="ECO:0000313" key="12">
    <source>
        <dbReference type="EMBL" id="EOA90603.1"/>
    </source>
</evidence>
<dbReference type="PROSITE" id="PS01140">
    <property type="entry name" value="GLYCOSYL_HYDROL_F45"/>
    <property type="match status" value="1"/>
</dbReference>
<dbReference type="SUPFAM" id="SSF50685">
    <property type="entry name" value="Barwin-like endoglucanases"/>
    <property type="match status" value="1"/>
</dbReference>
<dbReference type="EC" id="3.2.1.4" evidence="3 9"/>
<dbReference type="OrthoDB" id="10035502at2759"/>
<dbReference type="AlphaFoldDB" id="R0KCI9"/>
<dbReference type="RefSeq" id="XP_008021405.1">
    <property type="nucleotide sequence ID" value="XM_008023214.1"/>
</dbReference>
<dbReference type="InterPro" id="IPR036908">
    <property type="entry name" value="RlpA-like_sf"/>
</dbReference>
<dbReference type="GO" id="GO:0030245">
    <property type="term" value="P:cellulose catabolic process"/>
    <property type="evidence" value="ECO:0007669"/>
    <property type="project" value="UniProtKB-KW"/>
</dbReference>
<feature type="chain" id="PRO_5004343224" description="Cellulase" evidence="10">
    <location>
        <begin position="24"/>
        <end position="272"/>
    </location>
</feature>
<evidence type="ECO:0000256" key="5">
    <source>
        <dbReference type="ARBA" id="ARBA00023001"/>
    </source>
</evidence>
<gene>
    <name evidence="12" type="ORF">SETTUDRAFT_166577</name>
</gene>
<feature type="signal peptide" evidence="10">
    <location>
        <begin position="1"/>
        <end position="23"/>
    </location>
</feature>
<dbReference type="HOGENOM" id="CLU_045022_2_0_1"/>
<evidence type="ECO:0000313" key="13">
    <source>
        <dbReference type="Proteomes" id="UP000016935"/>
    </source>
</evidence>
<keyword evidence="5" id="KW-0136">Cellulose degradation</keyword>
<dbReference type="Proteomes" id="UP000016935">
    <property type="component" value="Unassembled WGS sequence"/>
</dbReference>
<feature type="domain" description="Glycosyl hydrolases family 45 active site" evidence="11">
    <location>
        <begin position="32"/>
        <end position="43"/>
    </location>
</feature>
<sequence length="272" mass="29045">MSQLLRNALVGLHLFAVAAHAASLNYSGEAITTRYWDCCKPSCGWKGKADFSRPIEACTADNKPTDDSAGTGCNGGTAYQCAEQQPWVVNDTMSYGFAGVYILPSFTHGGIEDAWCCACYQLDFTSEPLIGKSMIIQASNTAYDITTANRFTLAVPGGNTTSSGACARQYGVDQSVFGQDNVGVGSSDDCSKLPEALQPGCRWRFDWFKDASFPSANFKRVVCPAEITAKTNCVRNDDKRLDGQASSAQSLTPTSHSTMALAAAMMLGLISI</sequence>
<dbReference type="GeneID" id="19399853"/>
<dbReference type="InterPro" id="IPR000334">
    <property type="entry name" value="Glyco_hydro_45"/>
</dbReference>
<evidence type="ECO:0000256" key="8">
    <source>
        <dbReference type="ARBA" id="ARBA00023326"/>
    </source>
</evidence>
<evidence type="ECO:0000256" key="4">
    <source>
        <dbReference type="ARBA" id="ARBA00022801"/>
    </source>
</evidence>
<keyword evidence="13" id="KW-1185">Reference proteome</keyword>
<keyword evidence="6" id="KW-0119">Carbohydrate metabolism</keyword>
<evidence type="ECO:0000256" key="3">
    <source>
        <dbReference type="ARBA" id="ARBA00012601"/>
    </source>
</evidence>
<keyword evidence="7" id="KW-0326">Glycosidase</keyword>
<reference evidence="12 13" key="2">
    <citation type="journal article" date="2013" name="PLoS Genet.">
        <title>Comparative genome structure, secondary metabolite, and effector coding capacity across Cochliobolus pathogens.</title>
        <authorList>
            <person name="Condon B.J."/>
            <person name="Leng Y."/>
            <person name="Wu D."/>
            <person name="Bushley K.E."/>
            <person name="Ohm R.A."/>
            <person name="Otillar R."/>
            <person name="Martin J."/>
            <person name="Schackwitz W."/>
            <person name="Grimwood J."/>
            <person name="MohdZainudin N."/>
            <person name="Xue C."/>
            <person name="Wang R."/>
            <person name="Manning V.A."/>
            <person name="Dhillon B."/>
            <person name="Tu Z.J."/>
            <person name="Steffenson B.J."/>
            <person name="Salamov A."/>
            <person name="Sun H."/>
            <person name="Lowry S."/>
            <person name="LaButti K."/>
            <person name="Han J."/>
            <person name="Copeland A."/>
            <person name="Lindquist E."/>
            <person name="Barry K."/>
            <person name="Schmutz J."/>
            <person name="Baker S.E."/>
            <person name="Ciuffetti L.M."/>
            <person name="Grigoriev I.V."/>
            <person name="Zhong S."/>
            <person name="Turgeon B.G."/>
        </authorList>
    </citation>
    <scope>NUCLEOTIDE SEQUENCE [LARGE SCALE GENOMIC DNA]</scope>
    <source>
        <strain evidence="13">28A</strain>
    </source>
</reference>
<evidence type="ECO:0000256" key="6">
    <source>
        <dbReference type="ARBA" id="ARBA00023277"/>
    </source>
</evidence>
<organism evidence="12 13">
    <name type="scientific">Exserohilum turcicum (strain 28A)</name>
    <name type="common">Northern leaf blight fungus</name>
    <name type="synonym">Setosphaeria turcica</name>
    <dbReference type="NCBI Taxonomy" id="671987"/>
    <lineage>
        <taxon>Eukaryota</taxon>
        <taxon>Fungi</taxon>
        <taxon>Dikarya</taxon>
        <taxon>Ascomycota</taxon>
        <taxon>Pezizomycotina</taxon>
        <taxon>Dothideomycetes</taxon>
        <taxon>Pleosporomycetidae</taxon>
        <taxon>Pleosporales</taxon>
        <taxon>Pleosporineae</taxon>
        <taxon>Pleosporaceae</taxon>
        <taxon>Exserohilum</taxon>
    </lineage>
</organism>
<keyword evidence="4 12" id="KW-0378">Hydrolase</keyword>
<dbReference type="STRING" id="671987.R0KCI9"/>
<name>R0KCI9_EXST2</name>
<dbReference type="Gene3D" id="2.40.40.10">
    <property type="entry name" value="RlpA-like domain"/>
    <property type="match status" value="1"/>
</dbReference>
<protein>
    <recommendedName>
        <fullName evidence="3 9">Cellulase</fullName>
        <ecNumber evidence="3 9">3.2.1.4</ecNumber>
    </recommendedName>
</protein>
<evidence type="ECO:0000259" key="11">
    <source>
        <dbReference type="PROSITE" id="PS01140"/>
    </source>
</evidence>
<dbReference type="GO" id="GO:0008810">
    <property type="term" value="F:cellulase activity"/>
    <property type="evidence" value="ECO:0007669"/>
    <property type="project" value="UniProtKB-EC"/>
</dbReference>
<dbReference type="PANTHER" id="PTHR39730:SF1">
    <property type="entry name" value="ENDOGLUCANASE 1"/>
    <property type="match status" value="1"/>
</dbReference>
<dbReference type="eggNOG" id="ENOG502SMT7">
    <property type="taxonomic scope" value="Eukaryota"/>
</dbReference>
<dbReference type="EMBL" id="KB908482">
    <property type="protein sequence ID" value="EOA90603.1"/>
    <property type="molecule type" value="Genomic_DNA"/>
</dbReference>
<keyword evidence="10" id="KW-0732">Signal</keyword>
<keyword evidence="8" id="KW-0624">Polysaccharide degradation</keyword>
<dbReference type="InterPro" id="IPR052288">
    <property type="entry name" value="GH45_Enzymes"/>
</dbReference>
<accession>R0KCI9</accession>
<evidence type="ECO:0000256" key="1">
    <source>
        <dbReference type="ARBA" id="ARBA00000966"/>
    </source>
</evidence>
<comment type="similarity">
    <text evidence="2">Belongs to the glycosyl hydrolase 45 (cellulase K) family.</text>
</comment>
<evidence type="ECO:0000256" key="7">
    <source>
        <dbReference type="ARBA" id="ARBA00023295"/>
    </source>
</evidence>
<dbReference type="Pfam" id="PF02015">
    <property type="entry name" value="Glyco_hydro_45"/>
    <property type="match status" value="1"/>
</dbReference>
<proteinExistence type="inferred from homology"/>